<proteinExistence type="inferred from homology"/>
<dbReference type="NCBIfam" id="TIGR00377">
    <property type="entry name" value="ant_ant_sig"/>
    <property type="match status" value="1"/>
</dbReference>
<dbReference type="Gene3D" id="3.30.750.24">
    <property type="entry name" value="STAS domain"/>
    <property type="match status" value="1"/>
</dbReference>
<dbReference type="PROSITE" id="PS50801">
    <property type="entry name" value="STAS"/>
    <property type="match status" value="1"/>
</dbReference>
<evidence type="ECO:0000313" key="4">
    <source>
        <dbReference type="EMBL" id="GET38565.1"/>
    </source>
</evidence>
<dbReference type="SUPFAM" id="SSF52091">
    <property type="entry name" value="SpoIIaa-like"/>
    <property type="match status" value="1"/>
</dbReference>
<evidence type="ECO:0000259" key="3">
    <source>
        <dbReference type="PROSITE" id="PS50801"/>
    </source>
</evidence>
<dbReference type="InterPro" id="IPR036513">
    <property type="entry name" value="STAS_dom_sf"/>
</dbReference>
<reference evidence="4" key="1">
    <citation type="submission" date="2019-10" db="EMBL/GenBank/DDBJ databases">
        <title>Draft genome sequece of Microseira wollei NIES-4236.</title>
        <authorList>
            <person name="Yamaguchi H."/>
            <person name="Suzuki S."/>
            <person name="Kawachi M."/>
        </authorList>
    </citation>
    <scope>NUCLEOTIDE SEQUENCE</scope>
    <source>
        <strain evidence="4">NIES-4236</strain>
    </source>
</reference>
<dbReference type="PANTHER" id="PTHR33495">
    <property type="entry name" value="ANTI-SIGMA FACTOR ANTAGONIST TM_1081-RELATED-RELATED"/>
    <property type="match status" value="1"/>
</dbReference>
<feature type="domain" description="STAS" evidence="3">
    <location>
        <begin position="1"/>
        <end position="110"/>
    </location>
</feature>
<protein>
    <recommendedName>
        <fullName evidence="2">Anti-sigma factor antagonist</fullName>
    </recommendedName>
</protein>
<dbReference type="EMBL" id="BLAY01000047">
    <property type="protein sequence ID" value="GET38565.1"/>
    <property type="molecule type" value="Genomic_DNA"/>
</dbReference>
<organism evidence="4 5">
    <name type="scientific">Microseira wollei NIES-4236</name>
    <dbReference type="NCBI Taxonomy" id="2530354"/>
    <lineage>
        <taxon>Bacteria</taxon>
        <taxon>Bacillati</taxon>
        <taxon>Cyanobacteriota</taxon>
        <taxon>Cyanophyceae</taxon>
        <taxon>Oscillatoriophycideae</taxon>
        <taxon>Aerosakkonematales</taxon>
        <taxon>Aerosakkonemataceae</taxon>
        <taxon>Microseira</taxon>
    </lineage>
</organism>
<dbReference type="PANTHER" id="PTHR33495:SF2">
    <property type="entry name" value="ANTI-SIGMA FACTOR ANTAGONIST TM_1081-RELATED"/>
    <property type="match status" value="1"/>
</dbReference>
<sequence length="111" mass="12441">MLKMKDVLQVIELEGILDGIKGNKMRRDVSDIVDKGVAIVLVDLQKVSFMDSSGLGSILLACKTVRSAGGKFYICSINDQIRMLFELTKMERVLTPFANREEFNKAILETE</sequence>
<dbReference type="InterPro" id="IPR002645">
    <property type="entry name" value="STAS_dom"/>
</dbReference>
<name>A0AAV3XCM2_9CYAN</name>
<dbReference type="AlphaFoldDB" id="A0AAV3XCM2"/>
<evidence type="ECO:0000256" key="2">
    <source>
        <dbReference type="RuleBase" id="RU003749"/>
    </source>
</evidence>
<evidence type="ECO:0000256" key="1">
    <source>
        <dbReference type="ARBA" id="ARBA00009013"/>
    </source>
</evidence>
<keyword evidence="5" id="KW-1185">Reference proteome</keyword>
<comment type="similarity">
    <text evidence="1 2">Belongs to the anti-sigma-factor antagonist family.</text>
</comment>
<dbReference type="CDD" id="cd07043">
    <property type="entry name" value="STAS_anti-anti-sigma_factors"/>
    <property type="match status" value="1"/>
</dbReference>
<comment type="caution">
    <text evidence="4">The sequence shown here is derived from an EMBL/GenBank/DDBJ whole genome shotgun (WGS) entry which is preliminary data.</text>
</comment>
<dbReference type="InterPro" id="IPR003658">
    <property type="entry name" value="Anti-sigma_ant"/>
</dbReference>
<dbReference type="Proteomes" id="UP001050975">
    <property type="component" value="Unassembled WGS sequence"/>
</dbReference>
<evidence type="ECO:0000313" key="5">
    <source>
        <dbReference type="Proteomes" id="UP001050975"/>
    </source>
</evidence>
<gene>
    <name evidence="4" type="ORF">MiSe_33230</name>
</gene>
<dbReference type="Pfam" id="PF01740">
    <property type="entry name" value="STAS"/>
    <property type="match status" value="1"/>
</dbReference>
<accession>A0AAV3XCM2</accession>
<dbReference type="GO" id="GO:0043856">
    <property type="term" value="F:anti-sigma factor antagonist activity"/>
    <property type="evidence" value="ECO:0007669"/>
    <property type="project" value="InterPro"/>
</dbReference>